<keyword evidence="3" id="KW-1185">Reference proteome</keyword>
<dbReference type="EMBL" id="LR699554">
    <property type="protein sequence ID" value="VVD32853.1"/>
    <property type="molecule type" value="Genomic_DNA"/>
</dbReference>
<dbReference type="Gene3D" id="3.40.50.720">
    <property type="entry name" value="NAD(P)-binding Rossmann-like Domain"/>
    <property type="match status" value="1"/>
</dbReference>
<dbReference type="AlphaFoldDB" id="A0A5Q4ZHW6"/>
<sequence>MSNTILVTGATGTVGRELVKALTVAGADVIAMSSTGKVVEGVESRVADLADPASLAGAFRGIDTLFLLLPLQANMVELARNAVATARAAGVRHIVRSSGAEADPASASAIGRVQGEIDQLVMQSGVPYTLTRPNCFMQNYLTFYGDMIRAGTLYLPQGDGKASFVDVRDVAAVNASILQHPAAHAGKTYTLTGGKALSNTEVTQCIGAALGRNIGYVAVPDDAAVASMREAGMDEWSIETVMSLNRVIAAGHPAAVSPDVERLLGRAPNTFEKFAADYAASWRQQPSGQR</sequence>
<reference evidence="2 3" key="1">
    <citation type="submission" date="2019-08" db="EMBL/GenBank/DDBJ databases">
        <authorList>
            <person name="Herpell B J."/>
        </authorList>
    </citation>
    <scope>NUCLEOTIDE SEQUENCE [LARGE SCALE GENOMIC DNA]</scope>
    <source>
        <strain evidence="3">Msb3</strain>
    </source>
</reference>
<dbReference type="PANTHER" id="PTHR43162:SF1">
    <property type="entry name" value="PRESTALK A DIFFERENTIATION PROTEIN A"/>
    <property type="match status" value="1"/>
</dbReference>
<dbReference type="InterPro" id="IPR036291">
    <property type="entry name" value="NAD(P)-bd_dom_sf"/>
</dbReference>
<dbReference type="InterPro" id="IPR008030">
    <property type="entry name" value="NmrA-like"/>
</dbReference>
<organism evidence="2 3">
    <name type="scientific">Paraburkholderia dioscoreae</name>
    <dbReference type="NCBI Taxonomy" id="2604047"/>
    <lineage>
        <taxon>Bacteria</taxon>
        <taxon>Pseudomonadati</taxon>
        <taxon>Pseudomonadota</taxon>
        <taxon>Betaproteobacteria</taxon>
        <taxon>Burkholderiales</taxon>
        <taxon>Burkholderiaceae</taxon>
        <taxon>Paraburkholderia</taxon>
    </lineage>
</organism>
<evidence type="ECO:0000259" key="1">
    <source>
        <dbReference type="Pfam" id="PF05368"/>
    </source>
</evidence>
<dbReference type="CDD" id="cd05269">
    <property type="entry name" value="TMR_SDR_a"/>
    <property type="match status" value="1"/>
</dbReference>
<dbReference type="RefSeq" id="WP_007177166.1">
    <property type="nucleotide sequence ID" value="NZ_LR699554.1"/>
</dbReference>
<proteinExistence type="predicted"/>
<accession>A0A5Q4ZHW6</accession>
<dbReference type="PANTHER" id="PTHR43162">
    <property type="match status" value="1"/>
</dbReference>
<protein>
    <submittedName>
        <fullName evidence="2">Nucleoside-diphosphate sugar epimerase</fullName>
    </submittedName>
</protein>
<evidence type="ECO:0000313" key="3">
    <source>
        <dbReference type="Proteomes" id="UP000325811"/>
    </source>
</evidence>
<feature type="domain" description="NmrA-like" evidence="1">
    <location>
        <begin position="2"/>
        <end position="226"/>
    </location>
</feature>
<evidence type="ECO:0000313" key="2">
    <source>
        <dbReference type="EMBL" id="VVD32853.1"/>
    </source>
</evidence>
<dbReference type="SUPFAM" id="SSF51735">
    <property type="entry name" value="NAD(P)-binding Rossmann-fold domains"/>
    <property type="match status" value="1"/>
</dbReference>
<dbReference type="InterPro" id="IPR051604">
    <property type="entry name" value="Ergot_Alk_Oxidoreductase"/>
</dbReference>
<gene>
    <name evidence="2" type="ORF">PDMSB3_1569</name>
</gene>
<name>A0A5Q4ZHW6_9BURK</name>
<dbReference type="Pfam" id="PF05368">
    <property type="entry name" value="NmrA"/>
    <property type="match status" value="1"/>
</dbReference>
<dbReference type="Gene3D" id="3.90.25.10">
    <property type="entry name" value="UDP-galactose 4-epimerase, domain 1"/>
    <property type="match status" value="1"/>
</dbReference>
<dbReference type="Proteomes" id="UP000325811">
    <property type="component" value="Chromosome II"/>
</dbReference>
<dbReference type="KEGG" id="pdio:PDMSB3_1569.1"/>